<dbReference type="InParanoid" id="A0A166BKP9"/>
<sequence length="108" mass="11814">MRSLRIARTRTVIRGHLPLLLVVSTSRRRRHFDLVRTLCRTLYVLCAVRRILAITDHPMTLYGSMATACVSARAHIASRGLLAACGDAGAGGRDGIYCPTFTPPSTPH</sequence>
<proteinExistence type="predicted"/>
<keyword evidence="2" id="KW-1185">Reference proteome</keyword>
<accession>A0A166BKP9</accession>
<reference evidence="1 2" key="1">
    <citation type="journal article" date="2016" name="Mol. Biol. Evol.">
        <title>Comparative Genomics of Early-Diverging Mushroom-Forming Fungi Provides Insights into the Origins of Lignocellulose Decay Capabilities.</title>
        <authorList>
            <person name="Nagy L.G."/>
            <person name="Riley R."/>
            <person name="Tritt A."/>
            <person name="Adam C."/>
            <person name="Daum C."/>
            <person name="Floudas D."/>
            <person name="Sun H."/>
            <person name="Yadav J.S."/>
            <person name="Pangilinan J."/>
            <person name="Larsson K.H."/>
            <person name="Matsuura K."/>
            <person name="Barry K."/>
            <person name="Labutti K."/>
            <person name="Kuo R."/>
            <person name="Ohm R.A."/>
            <person name="Bhattacharya S.S."/>
            <person name="Shirouzu T."/>
            <person name="Yoshinaga Y."/>
            <person name="Martin F.M."/>
            <person name="Grigoriev I.V."/>
            <person name="Hibbett D.S."/>
        </authorList>
    </citation>
    <scope>NUCLEOTIDE SEQUENCE [LARGE SCALE GENOMIC DNA]</scope>
    <source>
        <strain evidence="1 2">HHB12029</strain>
    </source>
</reference>
<dbReference type="AlphaFoldDB" id="A0A166BKP9"/>
<evidence type="ECO:0000313" key="2">
    <source>
        <dbReference type="Proteomes" id="UP000077266"/>
    </source>
</evidence>
<dbReference type="Proteomes" id="UP000077266">
    <property type="component" value="Unassembled WGS sequence"/>
</dbReference>
<gene>
    <name evidence="1" type="ORF">EXIGLDRAFT_508739</name>
</gene>
<name>A0A166BKP9_EXIGL</name>
<evidence type="ECO:0000313" key="1">
    <source>
        <dbReference type="EMBL" id="KZW01990.1"/>
    </source>
</evidence>
<protein>
    <submittedName>
        <fullName evidence="1">Uncharacterized protein</fullName>
    </submittedName>
</protein>
<dbReference type="EMBL" id="KV425890">
    <property type="protein sequence ID" value="KZW01990.1"/>
    <property type="molecule type" value="Genomic_DNA"/>
</dbReference>
<organism evidence="1 2">
    <name type="scientific">Exidia glandulosa HHB12029</name>
    <dbReference type="NCBI Taxonomy" id="1314781"/>
    <lineage>
        <taxon>Eukaryota</taxon>
        <taxon>Fungi</taxon>
        <taxon>Dikarya</taxon>
        <taxon>Basidiomycota</taxon>
        <taxon>Agaricomycotina</taxon>
        <taxon>Agaricomycetes</taxon>
        <taxon>Auriculariales</taxon>
        <taxon>Exidiaceae</taxon>
        <taxon>Exidia</taxon>
    </lineage>
</organism>